<feature type="transmembrane region" description="Helical" evidence="2">
    <location>
        <begin position="12"/>
        <end position="33"/>
    </location>
</feature>
<sequence length="1133" mass="124988">MTGLIGNPTDQVLVWSLNVLIQVGCIAAFASLASLMLRRAPVKRYCLLCSALILICASPLLSTLIQSTGMNFFSVALVQNPPAPTTVSTQPAASSPHILRQNAPESFVLKKNTNQVLPEEKQDAESSLTGNSDKSTIQQAAPQSVTSAAISATAASNSAKVRPTITGYLLQTIILPALLLWSFISLFLLIQLAMKWYRLALLLKSANVNTDKNLTQLFQRTWQSLEVSQNRNIPELVLSEQISGPFAAGIWSPKVVLPEALLQQVYADQMREILIHELAHIARRDQIVVLLQTFIGTLFWAHPLVRLLNRQLAEAREEVCDNYVLTVTDAPSYSRTLLTMAQILNTPRPIPGTVGLFTSRWKLEQRIIGLLDEQRCCVTRLNKRTILLISILSAGIASMAAFGTVSLAVAEKAAIPPRNKKPDQTAAPERSTKQEVAEENAKTDDAENSHFVYTGRIVDSQGHPIAGATLYVDNSQYHSKHRQSNISLPVHKQLTETLTNSDGTFRLEFDDLWTRVMRASTVRPAPFYYRQHPGTLIIATAPGYATEWITTTDADPAVPLKITLSKSAAPIRGRLVDLEGRGLAGITVSVEAVCSAEEGAVDRWLHDLPTLSQQGLLPNEKKKPKPGSYNASIGKYPGASMVTANTPGFPTSIETDQAGRFQFLNIGIDRLLILKIEGPQVATERIAVVSRDMQSVQARPIGYEGPVKGTHYGATFTHVTEPSLVVEGTVRDRETGAPISARLKIRQSVQGSMNEVEISNPHTDLKGRYRIEQLPYSGTLRLYVIPDVDQPYFSTDYLLPKPSGLKPISLNIKLRRGVMFHGTITDKETGKPIPNASFDYFPLLSNKNATHFIPYQDNTTSLEPMQNRFISAEDGSFSLIGMPGAGIIGARTFNTDHLLGIGQEKLHHLIDENRDDRYQTHDYCFTNLYQVVKLITVPTGESEFQIDLQADRGIALQFEVVGPDGKPLTNYTINHHHYPGTAGEPATIFGFHPQRTQTIYFRHLQQQLGRAVTIYGVPEDRSIRKVKLEPLGSVKGQLLTAKGEPDIDAPISLAMNPPPGTDTLPNYDTGSTWMPKHCDSEGNFLFHDLMVGAIYTLRANRWKGRGYYPLPVQIKIKPGQKIDLGVTKVPDKK</sequence>
<keyword evidence="2" id="KW-0812">Transmembrane</keyword>
<evidence type="ECO:0000256" key="1">
    <source>
        <dbReference type="SAM" id="MobiDB-lite"/>
    </source>
</evidence>
<keyword evidence="2" id="KW-1133">Transmembrane helix</keyword>
<reference evidence="4 5" key="1">
    <citation type="submission" date="2019-03" db="EMBL/GenBank/DDBJ databases">
        <title>Deep-cultivation of Planctomycetes and their phenomic and genomic characterization uncovers novel biology.</title>
        <authorList>
            <person name="Wiegand S."/>
            <person name="Jogler M."/>
            <person name="Boedeker C."/>
            <person name="Pinto D."/>
            <person name="Vollmers J."/>
            <person name="Rivas-Marin E."/>
            <person name="Kohn T."/>
            <person name="Peeters S.H."/>
            <person name="Heuer A."/>
            <person name="Rast P."/>
            <person name="Oberbeckmann S."/>
            <person name="Bunk B."/>
            <person name="Jeske O."/>
            <person name="Meyerdierks A."/>
            <person name="Storesund J.E."/>
            <person name="Kallscheuer N."/>
            <person name="Luecker S."/>
            <person name="Lage O.M."/>
            <person name="Pohl T."/>
            <person name="Merkel B.J."/>
            <person name="Hornburger P."/>
            <person name="Mueller R.-W."/>
            <person name="Bruemmer F."/>
            <person name="Labrenz M."/>
            <person name="Spormann A.M."/>
            <person name="Op den Camp H."/>
            <person name="Overmann J."/>
            <person name="Amann R."/>
            <person name="Jetten M.S.M."/>
            <person name="Mascher T."/>
            <person name="Medema M.H."/>
            <person name="Devos D.P."/>
            <person name="Kaster A.-K."/>
            <person name="Ovreas L."/>
            <person name="Rohde M."/>
            <person name="Galperin M.Y."/>
            <person name="Jogler C."/>
        </authorList>
    </citation>
    <scope>NUCLEOTIDE SEQUENCE [LARGE SCALE GENOMIC DNA]</scope>
    <source>
        <strain evidence="4 5">Enr17</strain>
    </source>
</reference>
<evidence type="ECO:0000313" key="5">
    <source>
        <dbReference type="Proteomes" id="UP000318313"/>
    </source>
</evidence>
<dbReference type="PANTHER" id="PTHR34978">
    <property type="entry name" value="POSSIBLE SENSOR-TRANSDUCER PROTEIN BLAR"/>
    <property type="match status" value="1"/>
</dbReference>
<name>A0A518IFU5_9PLAN</name>
<accession>A0A518IFU5</accession>
<feature type="transmembrane region" description="Helical" evidence="2">
    <location>
        <begin position="385"/>
        <end position="410"/>
    </location>
</feature>
<feature type="transmembrane region" description="Helical" evidence="2">
    <location>
        <begin position="45"/>
        <end position="65"/>
    </location>
</feature>
<dbReference type="InterPro" id="IPR008969">
    <property type="entry name" value="CarboxyPept-like_regulatory"/>
</dbReference>
<dbReference type="EMBL" id="CP037452">
    <property type="protein sequence ID" value="QDV51956.1"/>
    <property type="molecule type" value="Genomic_DNA"/>
</dbReference>
<dbReference type="CDD" id="cd07341">
    <property type="entry name" value="M56_BlaR1_MecR1_like"/>
    <property type="match status" value="1"/>
</dbReference>
<feature type="transmembrane region" description="Helical" evidence="2">
    <location>
        <begin position="168"/>
        <end position="190"/>
    </location>
</feature>
<evidence type="ECO:0000313" key="4">
    <source>
        <dbReference type="EMBL" id="QDV51956.1"/>
    </source>
</evidence>
<feature type="domain" description="Peptidase M56" evidence="3">
    <location>
        <begin position="134"/>
        <end position="368"/>
    </location>
</feature>
<evidence type="ECO:0000259" key="3">
    <source>
        <dbReference type="Pfam" id="PF05569"/>
    </source>
</evidence>
<gene>
    <name evidence="4" type="primary">blaR1_14</name>
    <name evidence="4" type="ORF">Enr17x_40150</name>
</gene>
<dbReference type="RefSeq" id="WP_145311339.1">
    <property type="nucleotide sequence ID" value="NZ_CP037452.1"/>
</dbReference>
<proteinExistence type="predicted"/>
<keyword evidence="5" id="KW-1185">Reference proteome</keyword>
<dbReference type="KEGG" id="gfm:Enr17x_40150"/>
<organism evidence="4 5">
    <name type="scientific">Gimesia fumaroli</name>
    <dbReference type="NCBI Taxonomy" id="2527976"/>
    <lineage>
        <taxon>Bacteria</taxon>
        <taxon>Pseudomonadati</taxon>
        <taxon>Planctomycetota</taxon>
        <taxon>Planctomycetia</taxon>
        <taxon>Planctomycetales</taxon>
        <taxon>Planctomycetaceae</taxon>
        <taxon>Gimesia</taxon>
    </lineage>
</organism>
<dbReference type="SUPFAM" id="SSF49464">
    <property type="entry name" value="Carboxypeptidase regulatory domain-like"/>
    <property type="match status" value="1"/>
</dbReference>
<feature type="region of interest" description="Disordered" evidence="1">
    <location>
        <begin position="417"/>
        <end position="445"/>
    </location>
</feature>
<dbReference type="OrthoDB" id="256352at2"/>
<dbReference type="Pfam" id="PF05569">
    <property type="entry name" value="Peptidase_M56"/>
    <property type="match status" value="1"/>
</dbReference>
<dbReference type="InterPro" id="IPR008756">
    <property type="entry name" value="Peptidase_M56"/>
</dbReference>
<dbReference type="Proteomes" id="UP000318313">
    <property type="component" value="Chromosome"/>
</dbReference>
<protein>
    <submittedName>
        <fullName evidence="4">Regulatory protein BlaR1</fullName>
    </submittedName>
</protein>
<dbReference type="AlphaFoldDB" id="A0A518IFU5"/>
<dbReference type="Gene3D" id="3.30.2010.10">
    <property type="entry name" value="Metalloproteases ('zincins'), catalytic domain"/>
    <property type="match status" value="1"/>
</dbReference>
<feature type="compositionally biased region" description="Basic and acidic residues" evidence="1">
    <location>
        <begin position="430"/>
        <end position="445"/>
    </location>
</feature>
<dbReference type="InterPro" id="IPR052173">
    <property type="entry name" value="Beta-lactam_resp_regulator"/>
</dbReference>
<dbReference type="PANTHER" id="PTHR34978:SF3">
    <property type="entry name" value="SLR0241 PROTEIN"/>
    <property type="match status" value="1"/>
</dbReference>
<keyword evidence="2" id="KW-0472">Membrane</keyword>
<evidence type="ECO:0000256" key="2">
    <source>
        <dbReference type="SAM" id="Phobius"/>
    </source>
</evidence>